<sequence>MLNHLPHRHDMAKCCHASEVLIAVKLAVRRRAKLHRSQSSGAYLLQLKSGGLIAILGSVQGLNL</sequence>
<organism evidence="1 2">
    <name type="scientific">Rubroshorea leprosula</name>
    <dbReference type="NCBI Taxonomy" id="152421"/>
    <lineage>
        <taxon>Eukaryota</taxon>
        <taxon>Viridiplantae</taxon>
        <taxon>Streptophyta</taxon>
        <taxon>Embryophyta</taxon>
        <taxon>Tracheophyta</taxon>
        <taxon>Spermatophyta</taxon>
        <taxon>Magnoliopsida</taxon>
        <taxon>eudicotyledons</taxon>
        <taxon>Gunneridae</taxon>
        <taxon>Pentapetalae</taxon>
        <taxon>rosids</taxon>
        <taxon>malvids</taxon>
        <taxon>Malvales</taxon>
        <taxon>Dipterocarpaceae</taxon>
        <taxon>Rubroshorea</taxon>
    </lineage>
</organism>
<accession>A0AAV5JQW0</accession>
<name>A0AAV5JQW0_9ROSI</name>
<dbReference type="EMBL" id="BPVZ01000041">
    <property type="protein sequence ID" value="GKV14821.1"/>
    <property type="molecule type" value="Genomic_DNA"/>
</dbReference>
<dbReference type="AlphaFoldDB" id="A0AAV5JQW0"/>
<reference evidence="1 2" key="1">
    <citation type="journal article" date="2021" name="Commun. Biol.">
        <title>The genome of Shorea leprosula (Dipterocarpaceae) highlights the ecological relevance of drought in aseasonal tropical rainforests.</title>
        <authorList>
            <person name="Ng K.K.S."/>
            <person name="Kobayashi M.J."/>
            <person name="Fawcett J.A."/>
            <person name="Hatakeyama M."/>
            <person name="Paape T."/>
            <person name="Ng C.H."/>
            <person name="Ang C.C."/>
            <person name="Tnah L.H."/>
            <person name="Lee C.T."/>
            <person name="Nishiyama T."/>
            <person name="Sese J."/>
            <person name="O'Brien M.J."/>
            <person name="Copetti D."/>
            <person name="Mohd Noor M.I."/>
            <person name="Ong R.C."/>
            <person name="Putra M."/>
            <person name="Sireger I.Z."/>
            <person name="Indrioko S."/>
            <person name="Kosugi Y."/>
            <person name="Izuno A."/>
            <person name="Isagi Y."/>
            <person name="Lee S.L."/>
            <person name="Shimizu K.K."/>
        </authorList>
    </citation>
    <scope>NUCLEOTIDE SEQUENCE [LARGE SCALE GENOMIC DNA]</scope>
    <source>
        <strain evidence="1">214</strain>
    </source>
</reference>
<evidence type="ECO:0000313" key="1">
    <source>
        <dbReference type="EMBL" id="GKV14821.1"/>
    </source>
</evidence>
<dbReference type="Proteomes" id="UP001054252">
    <property type="component" value="Unassembled WGS sequence"/>
</dbReference>
<evidence type="ECO:0000313" key="2">
    <source>
        <dbReference type="Proteomes" id="UP001054252"/>
    </source>
</evidence>
<protein>
    <submittedName>
        <fullName evidence="1">Uncharacterized protein</fullName>
    </submittedName>
</protein>
<keyword evidence="2" id="KW-1185">Reference proteome</keyword>
<gene>
    <name evidence="1" type="ORF">SLEP1_g25635</name>
</gene>
<proteinExistence type="predicted"/>
<comment type="caution">
    <text evidence="1">The sequence shown here is derived from an EMBL/GenBank/DDBJ whole genome shotgun (WGS) entry which is preliminary data.</text>
</comment>